<sequence>MAGGVLHLVTDRKAAPDLVAVVQAAVAGGVQWVQLRDKTAAALDLFHLARRLAPVCRAAGAGLLVNDRVDVAVAAGCDGVHLARKSLPVDAARRILPVPMLLGASVHSLAEAQEAVQQGADYVTFGSVYPTRSHPGQRPAGLDELARVVDAVPVPVLAIGGITPDNVEAVLATGVAGIAVISAIQGDPDPAAAAARLRERMEASAHRPRHPFPRPRCIATPDQETPLRLREGGRG</sequence>
<dbReference type="PANTHER" id="PTHR20857:SF15">
    <property type="entry name" value="THIAMINE-PHOSPHATE SYNTHASE"/>
    <property type="match status" value="1"/>
</dbReference>
<reference evidence="14 15" key="1">
    <citation type="submission" date="2023-08" db="EMBL/GenBank/DDBJ databases">
        <title>Genome sequence of Thermaerobacter compostii strain Ins1, a spore-forming filamentous bacterium isolated from a deep geothermal reservoir.</title>
        <authorList>
            <person name="Bregnard D."/>
            <person name="Gonzalez D."/>
            <person name="Junier P."/>
        </authorList>
    </citation>
    <scope>NUCLEOTIDE SEQUENCE [LARGE SCALE GENOMIC DNA]</scope>
    <source>
        <strain evidence="14 15">Ins1</strain>
    </source>
</reference>
<feature type="binding site" evidence="9">
    <location>
        <position position="67"/>
    </location>
    <ligand>
        <name>Mg(2+)</name>
        <dbReference type="ChEBI" id="CHEBI:18420"/>
    </ligand>
</feature>
<evidence type="ECO:0000256" key="11">
    <source>
        <dbReference type="RuleBase" id="RU004253"/>
    </source>
</evidence>
<evidence type="ECO:0000256" key="9">
    <source>
        <dbReference type="HAMAP-Rule" id="MF_00097"/>
    </source>
</evidence>
<name>A0ABZ0QM98_9FIRM</name>
<comment type="cofactor">
    <cofactor evidence="9">
        <name>Mg(2+)</name>
        <dbReference type="ChEBI" id="CHEBI:18420"/>
    </cofactor>
    <text evidence="9">Binds 1 Mg(2+) ion per subunit.</text>
</comment>
<feature type="compositionally biased region" description="Basic and acidic residues" evidence="12">
    <location>
        <begin position="225"/>
        <end position="235"/>
    </location>
</feature>
<comment type="catalytic activity">
    <reaction evidence="6 9 10">
        <text>4-methyl-5-(2-phosphooxyethyl)-thiazole + 4-amino-2-methyl-5-(diphosphooxymethyl)pyrimidine + H(+) = thiamine phosphate + diphosphate</text>
        <dbReference type="Rhea" id="RHEA:22328"/>
        <dbReference type="ChEBI" id="CHEBI:15378"/>
        <dbReference type="ChEBI" id="CHEBI:33019"/>
        <dbReference type="ChEBI" id="CHEBI:37575"/>
        <dbReference type="ChEBI" id="CHEBI:57841"/>
        <dbReference type="ChEBI" id="CHEBI:58296"/>
        <dbReference type="EC" id="2.5.1.3"/>
    </reaction>
</comment>
<feature type="domain" description="Thiamine phosphate synthase/TenI" evidence="13">
    <location>
        <begin position="6"/>
        <end position="184"/>
    </location>
</feature>
<dbReference type="InterPro" id="IPR034291">
    <property type="entry name" value="TMP_synthase"/>
</dbReference>
<feature type="binding site" evidence="9">
    <location>
        <position position="66"/>
    </location>
    <ligand>
        <name>4-amino-2-methyl-5-(diphosphooxymethyl)pyrimidine</name>
        <dbReference type="ChEBI" id="CHEBI:57841"/>
    </ligand>
</feature>
<dbReference type="Gene3D" id="3.20.20.70">
    <property type="entry name" value="Aldolase class I"/>
    <property type="match status" value="1"/>
</dbReference>
<dbReference type="SUPFAM" id="SSF51391">
    <property type="entry name" value="Thiamin phosphate synthase"/>
    <property type="match status" value="1"/>
</dbReference>
<feature type="binding site" evidence="9">
    <location>
        <begin position="34"/>
        <end position="38"/>
    </location>
    <ligand>
        <name>4-amino-2-methyl-5-(diphosphooxymethyl)pyrimidine</name>
        <dbReference type="ChEBI" id="CHEBI:57841"/>
    </ligand>
</feature>
<dbReference type="CDD" id="cd00564">
    <property type="entry name" value="TMP_TenI"/>
    <property type="match status" value="1"/>
</dbReference>
<comment type="pathway">
    <text evidence="1 9 11">Cofactor biosynthesis; thiamine diphosphate biosynthesis; thiamine phosphate from 4-amino-2-methyl-5-diphosphomethylpyrimidine and 4-methyl-5-(2-phosphoethyl)-thiazole: step 1/1.</text>
</comment>
<gene>
    <name evidence="9 14" type="primary">thiE</name>
    <name evidence="14" type="ORF">Q5761_09540</name>
</gene>
<dbReference type="GO" id="GO:0004789">
    <property type="term" value="F:thiamine-phosphate diphosphorylase activity"/>
    <property type="evidence" value="ECO:0007669"/>
    <property type="project" value="UniProtKB-EC"/>
</dbReference>
<comment type="catalytic activity">
    <reaction evidence="7 9 10">
        <text>2-(2-carboxy-4-methylthiazol-5-yl)ethyl phosphate + 4-amino-2-methyl-5-(diphosphooxymethyl)pyrimidine + 2 H(+) = thiamine phosphate + CO2 + diphosphate</text>
        <dbReference type="Rhea" id="RHEA:47848"/>
        <dbReference type="ChEBI" id="CHEBI:15378"/>
        <dbReference type="ChEBI" id="CHEBI:16526"/>
        <dbReference type="ChEBI" id="CHEBI:33019"/>
        <dbReference type="ChEBI" id="CHEBI:37575"/>
        <dbReference type="ChEBI" id="CHEBI:57841"/>
        <dbReference type="ChEBI" id="CHEBI:62890"/>
        <dbReference type="EC" id="2.5.1.3"/>
    </reaction>
</comment>
<dbReference type="Proteomes" id="UP001304683">
    <property type="component" value="Chromosome"/>
</dbReference>
<feature type="region of interest" description="Disordered" evidence="12">
    <location>
        <begin position="200"/>
        <end position="235"/>
    </location>
</feature>
<dbReference type="InterPro" id="IPR022998">
    <property type="entry name" value="ThiamineP_synth_TenI"/>
</dbReference>
<dbReference type="HAMAP" id="MF_00097">
    <property type="entry name" value="TMP_synthase"/>
    <property type="match status" value="1"/>
</dbReference>
<keyword evidence="4 9" id="KW-0460">Magnesium</keyword>
<keyword evidence="2 9" id="KW-0808">Transferase</keyword>
<organism evidence="14 15">
    <name type="scientific">Thermaerobacter composti</name>
    <dbReference type="NCBI Taxonomy" id="554949"/>
    <lineage>
        <taxon>Bacteria</taxon>
        <taxon>Bacillati</taxon>
        <taxon>Bacillota</taxon>
        <taxon>Clostridia</taxon>
        <taxon>Eubacteriales</taxon>
        <taxon>Clostridiales Family XVII. Incertae Sedis</taxon>
        <taxon>Thermaerobacter</taxon>
    </lineage>
</organism>
<evidence type="ECO:0000256" key="8">
    <source>
        <dbReference type="ARBA" id="ARBA00047883"/>
    </source>
</evidence>
<keyword evidence="3 9" id="KW-0479">Metal-binding</keyword>
<evidence type="ECO:0000313" key="15">
    <source>
        <dbReference type="Proteomes" id="UP001304683"/>
    </source>
</evidence>
<dbReference type="EMBL" id="CP132508">
    <property type="protein sequence ID" value="WPD18596.1"/>
    <property type="molecule type" value="Genomic_DNA"/>
</dbReference>
<dbReference type="NCBIfam" id="TIGR00693">
    <property type="entry name" value="thiE"/>
    <property type="match status" value="1"/>
</dbReference>
<comment type="catalytic activity">
    <reaction evidence="8 9 10">
        <text>2-[(2R,5Z)-2-carboxy-4-methylthiazol-5(2H)-ylidene]ethyl phosphate + 4-amino-2-methyl-5-(diphosphooxymethyl)pyrimidine + 2 H(+) = thiamine phosphate + CO2 + diphosphate</text>
        <dbReference type="Rhea" id="RHEA:47844"/>
        <dbReference type="ChEBI" id="CHEBI:15378"/>
        <dbReference type="ChEBI" id="CHEBI:16526"/>
        <dbReference type="ChEBI" id="CHEBI:33019"/>
        <dbReference type="ChEBI" id="CHEBI:37575"/>
        <dbReference type="ChEBI" id="CHEBI:57841"/>
        <dbReference type="ChEBI" id="CHEBI:62899"/>
        <dbReference type="EC" id="2.5.1.3"/>
    </reaction>
</comment>
<dbReference type="PANTHER" id="PTHR20857">
    <property type="entry name" value="THIAMINE-PHOSPHATE PYROPHOSPHORYLASE"/>
    <property type="match status" value="1"/>
</dbReference>
<keyword evidence="5 9" id="KW-0784">Thiamine biosynthesis</keyword>
<dbReference type="InterPro" id="IPR036206">
    <property type="entry name" value="ThiamineP_synth_sf"/>
</dbReference>
<keyword evidence="15" id="KW-1185">Reference proteome</keyword>
<evidence type="ECO:0000256" key="7">
    <source>
        <dbReference type="ARBA" id="ARBA00047851"/>
    </source>
</evidence>
<evidence type="ECO:0000259" key="13">
    <source>
        <dbReference type="Pfam" id="PF02581"/>
    </source>
</evidence>
<evidence type="ECO:0000256" key="6">
    <source>
        <dbReference type="ARBA" id="ARBA00047334"/>
    </source>
</evidence>
<proteinExistence type="inferred from homology"/>
<protein>
    <recommendedName>
        <fullName evidence="9">Thiamine-phosphate synthase</fullName>
        <shortName evidence="9">TP synthase</shortName>
        <shortName evidence="9">TPS</shortName>
        <ecNumber evidence="9">2.5.1.3</ecNumber>
    </recommendedName>
    <alternativeName>
        <fullName evidence="9">Thiamine-phosphate pyrophosphorylase</fullName>
        <shortName evidence="9">TMP pyrophosphorylase</shortName>
        <shortName evidence="9">TMP-PPase</shortName>
    </alternativeName>
</protein>
<evidence type="ECO:0000313" key="14">
    <source>
        <dbReference type="EMBL" id="WPD18596.1"/>
    </source>
</evidence>
<feature type="binding site" evidence="9">
    <location>
        <begin position="131"/>
        <end position="133"/>
    </location>
    <ligand>
        <name>2-[(2R,5Z)-2-carboxy-4-methylthiazol-5(2H)-ylidene]ethyl phosphate</name>
        <dbReference type="ChEBI" id="CHEBI:62899"/>
    </ligand>
</feature>
<evidence type="ECO:0000256" key="5">
    <source>
        <dbReference type="ARBA" id="ARBA00022977"/>
    </source>
</evidence>
<feature type="binding site" evidence="9">
    <location>
        <position position="134"/>
    </location>
    <ligand>
        <name>4-amino-2-methyl-5-(diphosphooxymethyl)pyrimidine</name>
        <dbReference type="ChEBI" id="CHEBI:57841"/>
    </ligand>
</feature>
<dbReference type="RefSeq" id="WP_318750418.1">
    <property type="nucleotide sequence ID" value="NZ_CP132508.1"/>
</dbReference>
<comment type="similarity">
    <text evidence="9 10">Belongs to the thiamine-phosphate synthase family.</text>
</comment>
<feature type="binding site" evidence="9">
    <location>
        <position position="105"/>
    </location>
    <ligand>
        <name>4-amino-2-methyl-5-(diphosphooxymethyl)pyrimidine</name>
        <dbReference type="ChEBI" id="CHEBI:57841"/>
    </ligand>
</feature>
<evidence type="ECO:0000256" key="2">
    <source>
        <dbReference type="ARBA" id="ARBA00022679"/>
    </source>
</evidence>
<feature type="binding site" evidence="9">
    <location>
        <position position="161"/>
    </location>
    <ligand>
        <name>2-[(2R,5Z)-2-carboxy-4-methylthiazol-5(2H)-ylidene]ethyl phosphate</name>
        <dbReference type="ChEBI" id="CHEBI:62899"/>
    </ligand>
</feature>
<accession>A0ABZ0QM98</accession>
<evidence type="ECO:0000256" key="12">
    <source>
        <dbReference type="SAM" id="MobiDB-lite"/>
    </source>
</evidence>
<feature type="binding site" evidence="9">
    <location>
        <begin position="181"/>
        <end position="182"/>
    </location>
    <ligand>
        <name>2-[(2R,5Z)-2-carboxy-4-methylthiazol-5(2H)-ylidene]ethyl phosphate</name>
        <dbReference type="ChEBI" id="CHEBI:62899"/>
    </ligand>
</feature>
<evidence type="ECO:0000256" key="1">
    <source>
        <dbReference type="ARBA" id="ARBA00005165"/>
    </source>
</evidence>
<evidence type="ECO:0000256" key="3">
    <source>
        <dbReference type="ARBA" id="ARBA00022723"/>
    </source>
</evidence>
<dbReference type="InterPro" id="IPR013785">
    <property type="entry name" value="Aldolase_TIM"/>
</dbReference>
<comment type="caution">
    <text evidence="9">Lacks conserved residue(s) required for the propagation of feature annotation.</text>
</comment>
<dbReference type="EC" id="2.5.1.3" evidence="9"/>
<evidence type="ECO:0000256" key="4">
    <source>
        <dbReference type="ARBA" id="ARBA00022842"/>
    </source>
</evidence>
<evidence type="ECO:0000256" key="10">
    <source>
        <dbReference type="RuleBase" id="RU003826"/>
    </source>
</evidence>
<dbReference type="Pfam" id="PF02581">
    <property type="entry name" value="TMP-TENI"/>
    <property type="match status" value="1"/>
</dbReference>
<comment type="function">
    <text evidence="9">Condenses 4-methyl-5-(beta-hydroxyethyl)thiazole monophosphate (THZ-P) and 2-methyl-4-amino-5-hydroxymethyl pyrimidine pyrophosphate (HMP-PP) to form thiamine monophosphate (TMP).</text>
</comment>